<name>A0A5B7HLB1_PORTR</name>
<evidence type="ECO:0000313" key="3">
    <source>
        <dbReference type="Proteomes" id="UP000324222"/>
    </source>
</evidence>
<dbReference type="AlphaFoldDB" id="A0A5B7HLB1"/>
<gene>
    <name evidence="2" type="ORF">E2C01_064801</name>
</gene>
<proteinExistence type="predicted"/>
<feature type="region of interest" description="Disordered" evidence="1">
    <location>
        <begin position="1"/>
        <end position="46"/>
    </location>
</feature>
<accession>A0A5B7HLB1</accession>
<reference evidence="2 3" key="1">
    <citation type="submission" date="2019-05" db="EMBL/GenBank/DDBJ databases">
        <title>Another draft genome of Portunus trituberculatus and its Hox gene families provides insights of decapod evolution.</title>
        <authorList>
            <person name="Jeong J.-H."/>
            <person name="Song I."/>
            <person name="Kim S."/>
            <person name="Choi T."/>
            <person name="Kim D."/>
            <person name="Ryu S."/>
            <person name="Kim W."/>
        </authorList>
    </citation>
    <scope>NUCLEOTIDE SEQUENCE [LARGE SCALE GENOMIC DNA]</scope>
    <source>
        <tissue evidence="2">Muscle</tissue>
    </source>
</reference>
<evidence type="ECO:0000256" key="1">
    <source>
        <dbReference type="SAM" id="MobiDB-lite"/>
    </source>
</evidence>
<sequence length="77" mass="7988">MKAVKGWLVPAGSGAAGRSPPTPAIDRRRQHGRCTQAAGSQPGVSRHKYRQSGCAALLLTIPPRASRPSLGTNCVAV</sequence>
<protein>
    <submittedName>
        <fullName evidence="2">Uncharacterized protein</fullName>
    </submittedName>
</protein>
<comment type="caution">
    <text evidence="2">The sequence shown here is derived from an EMBL/GenBank/DDBJ whole genome shotgun (WGS) entry which is preliminary data.</text>
</comment>
<dbReference type="EMBL" id="VSRR010031318">
    <property type="protein sequence ID" value="MPC70549.1"/>
    <property type="molecule type" value="Genomic_DNA"/>
</dbReference>
<dbReference type="Proteomes" id="UP000324222">
    <property type="component" value="Unassembled WGS sequence"/>
</dbReference>
<organism evidence="2 3">
    <name type="scientific">Portunus trituberculatus</name>
    <name type="common">Swimming crab</name>
    <name type="synonym">Neptunus trituberculatus</name>
    <dbReference type="NCBI Taxonomy" id="210409"/>
    <lineage>
        <taxon>Eukaryota</taxon>
        <taxon>Metazoa</taxon>
        <taxon>Ecdysozoa</taxon>
        <taxon>Arthropoda</taxon>
        <taxon>Crustacea</taxon>
        <taxon>Multicrustacea</taxon>
        <taxon>Malacostraca</taxon>
        <taxon>Eumalacostraca</taxon>
        <taxon>Eucarida</taxon>
        <taxon>Decapoda</taxon>
        <taxon>Pleocyemata</taxon>
        <taxon>Brachyura</taxon>
        <taxon>Eubrachyura</taxon>
        <taxon>Portunoidea</taxon>
        <taxon>Portunidae</taxon>
        <taxon>Portuninae</taxon>
        <taxon>Portunus</taxon>
    </lineage>
</organism>
<evidence type="ECO:0000313" key="2">
    <source>
        <dbReference type="EMBL" id="MPC70549.1"/>
    </source>
</evidence>
<keyword evidence="3" id="KW-1185">Reference proteome</keyword>